<organism evidence="1 2">
    <name type="scientific">Tenacibaculum polynesiense</name>
    <dbReference type="NCBI Taxonomy" id="3137857"/>
    <lineage>
        <taxon>Bacteria</taxon>
        <taxon>Pseudomonadati</taxon>
        <taxon>Bacteroidota</taxon>
        <taxon>Flavobacteriia</taxon>
        <taxon>Flavobacteriales</taxon>
        <taxon>Flavobacteriaceae</taxon>
        <taxon>Tenacibaculum</taxon>
    </lineage>
</organism>
<dbReference type="InterPro" id="IPR006439">
    <property type="entry name" value="HAD-SF_hydro_IA"/>
</dbReference>
<dbReference type="InterPro" id="IPR041492">
    <property type="entry name" value="HAD_2"/>
</dbReference>
<dbReference type="NCBIfam" id="TIGR01509">
    <property type="entry name" value="HAD-SF-IA-v3"/>
    <property type="match status" value="1"/>
</dbReference>
<dbReference type="Gene3D" id="1.10.150.240">
    <property type="entry name" value="Putative phosphatase, domain 2"/>
    <property type="match status" value="1"/>
</dbReference>
<dbReference type="Proteomes" id="UP001497527">
    <property type="component" value="Unassembled WGS sequence"/>
</dbReference>
<dbReference type="Pfam" id="PF13419">
    <property type="entry name" value="HAD_2"/>
    <property type="match status" value="1"/>
</dbReference>
<keyword evidence="1" id="KW-0378">Hydrolase</keyword>
<comment type="caution">
    <text evidence="1">The sequence shown here is derived from an EMBL/GenBank/DDBJ whole genome shotgun (WGS) entry which is preliminary data.</text>
</comment>
<gene>
    <name evidence="1" type="ORF">T190423A01A_30253</name>
</gene>
<dbReference type="CDD" id="cd02603">
    <property type="entry name" value="HAD_sEH-N_like"/>
    <property type="match status" value="1"/>
</dbReference>
<dbReference type="SUPFAM" id="SSF56784">
    <property type="entry name" value="HAD-like"/>
    <property type="match status" value="1"/>
</dbReference>
<dbReference type="SFLD" id="SFLDG01129">
    <property type="entry name" value="C1.5:_HAD__Beta-PGM__Phosphata"/>
    <property type="match status" value="1"/>
</dbReference>
<dbReference type="Gene3D" id="3.40.50.1000">
    <property type="entry name" value="HAD superfamily/HAD-like"/>
    <property type="match status" value="1"/>
</dbReference>
<protein>
    <submittedName>
        <fullName evidence="1">Glucose-1-phosphatase</fullName>
        <ecNumber evidence="1">3.1.3.10</ecNumber>
    </submittedName>
</protein>
<dbReference type="GO" id="GO:0008877">
    <property type="term" value="F:glucose-1-phosphatase activity"/>
    <property type="evidence" value="ECO:0007669"/>
    <property type="project" value="UniProtKB-EC"/>
</dbReference>
<dbReference type="PANTHER" id="PTHR43611:SF3">
    <property type="entry name" value="FLAVIN MONONUCLEOTIDE HYDROLASE 1, CHLOROPLATIC"/>
    <property type="match status" value="1"/>
</dbReference>
<dbReference type="PANTHER" id="PTHR43611">
    <property type="entry name" value="ALPHA-D-GLUCOSE 1-PHOSPHATE PHOSPHATASE"/>
    <property type="match status" value="1"/>
</dbReference>
<accession>A0ABP1F0H4</accession>
<dbReference type="SFLD" id="SFLDS00003">
    <property type="entry name" value="Haloacid_Dehalogenase"/>
    <property type="match status" value="1"/>
</dbReference>
<evidence type="ECO:0000313" key="2">
    <source>
        <dbReference type="Proteomes" id="UP001497527"/>
    </source>
</evidence>
<sequence>MIKNIIFDYGDVFINLDKQATYKELAKLGVTEVTDEMMQQYYQYEMGLISTDEFVGFFHDKFQISKENLIDAWNAILLDFPLRRLAFIKELATSKKYRLFLLSNTNELHISWIQNDWGMELYNEFKSCFEQFYLSHEIKMRKPNADIFEFVLNENNLEASETIFIDDTAENTAAASELGIHVWNNDPEKEDVVNLLSRKEFVG</sequence>
<proteinExistence type="predicted"/>
<dbReference type="InterPro" id="IPR036412">
    <property type="entry name" value="HAD-like_sf"/>
</dbReference>
<name>A0ABP1F0H4_9FLAO</name>
<keyword evidence="2" id="KW-1185">Reference proteome</keyword>
<dbReference type="InterPro" id="IPR023214">
    <property type="entry name" value="HAD_sf"/>
</dbReference>
<reference evidence="1 2" key="1">
    <citation type="submission" date="2024-05" db="EMBL/GenBank/DDBJ databases">
        <authorList>
            <person name="Duchaud E."/>
        </authorList>
    </citation>
    <scope>NUCLEOTIDE SEQUENCE [LARGE SCALE GENOMIC DNA]</scope>
    <source>
        <strain evidence="1">Ena-SAMPLE-TAB-13-05-2024-13:56:06:370-140308</strain>
    </source>
</reference>
<evidence type="ECO:0000313" key="1">
    <source>
        <dbReference type="EMBL" id="CAL2103139.1"/>
    </source>
</evidence>
<dbReference type="InterPro" id="IPR023198">
    <property type="entry name" value="PGP-like_dom2"/>
</dbReference>
<dbReference type="RefSeq" id="WP_348717145.1">
    <property type="nucleotide sequence ID" value="NZ_CAXJIO010000012.1"/>
</dbReference>
<dbReference type="EMBL" id="CAXJIO010000012">
    <property type="protein sequence ID" value="CAL2103139.1"/>
    <property type="molecule type" value="Genomic_DNA"/>
</dbReference>
<dbReference type="EC" id="3.1.3.10" evidence="1"/>